<dbReference type="RefSeq" id="WP_320249347.1">
    <property type="nucleotide sequence ID" value="NZ_JAVIIQ010000006.1"/>
</dbReference>
<dbReference type="PANTHER" id="PTHR43638:SF3">
    <property type="entry name" value="ALDEHYDE REDUCTASE"/>
    <property type="match status" value="1"/>
</dbReference>
<dbReference type="PANTHER" id="PTHR43638">
    <property type="entry name" value="OXIDOREDUCTASE, ALDO/KETO REDUCTASE FAMILY PROTEIN"/>
    <property type="match status" value="1"/>
</dbReference>
<dbReference type="EMBL" id="JAVIIQ010000006">
    <property type="protein sequence ID" value="MDX8532924.1"/>
    <property type="molecule type" value="Genomic_DNA"/>
</dbReference>
<comment type="caution">
    <text evidence="2">The sequence shown here is derived from an EMBL/GenBank/DDBJ whole genome shotgun (WGS) entry which is preliminary data.</text>
</comment>
<dbReference type="SUPFAM" id="SSF51430">
    <property type="entry name" value="NAD(P)-linked oxidoreductase"/>
    <property type="match status" value="1"/>
</dbReference>
<feature type="domain" description="NADP-dependent oxidoreductase" evidence="1">
    <location>
        <begin position="19"/>
        <end position="267"/>
    </location>
</feature>
<dbReference type="PRINTS" id="PR00069">
    <property type="entry name" value="ALDKETRDTASE"/>
</dbReference>
<dbReference type="InterPro" id="IPR020471">
    <property type="entry name" value="AKR"/>
</dbReference>
<dbReference type="Pfam" id="PF00248">
    <property type="entry name" value="Aldo_ket_red"/>
    <property type="match status" value="1"/>
</dbReference>
<proteinExistence type="predicted"/>
<evidence type="ECO:0000313" key="2">
    <source>
        <dbReference type="EMBL" id="MDX8532924.1"/>
    </source>
</evidence>
<evidence type="ECO:0000313" key="3">
    <source>
        <dbReference type="Proteomes" id="UP001285154"/>
    </source>
</evidence>
<dbReference type="PIRSF" id="PIRSF000097">
    <property type="entry name" value="AKR"/>
    <property type="match status" value="1"/>
</dbReference>
<reference evidence="2 3" key="1">
    <citation type="submission" date="2023-08" db="EMBL/GenBank/DDBJ databases">
        <title>Implementing the SeqCode for naming new Mesorhizobium species isolated from Vachellia karroo root nodules.</title>
        <authorList>
            <person name="Van Lill M."/>
        </authorList>
    </citation>
    <scope>NUCLEOTIDE SEQUENCE [LARGE SCALE GENOMIC DNA]</scope>
    <source>
        <strain evidence="2 3">VK25D</strain>
    </source>
</reference>
<dbReference type="InterPro" id="IPR023210">
    <property type="entry name" value="NADP_OxRdtase_dom"/>
</dbReference>
<organism evidence="2 3">
    <name type="scientific">Mesorhizobium vachelliae</name>
    <dbReference type="NCBI Taxonomy" id="3072309"/>
    <lineage>
        <taxon>Bacteria</taxon>
        <taxon>Pseudomonadati</taxon>
        <taxon>Pseudomonadota</taxon>
        <taxon>Alphaproteobacteria</taxon>
        <taxon>Hyphomicrobiales</taxon>
        <taxon>Phyllobacteriaceae</taxon>
        <taxon>Mesorhizobium</taxon>
    </lineage>
</organism>
<evidence type="ECO:0000259" key="1">
    <source>
        <dbReference type="Pfam" id="PF00248"/>
    </source>
</evidence>
<keyword evidence="3" id="KW-1185">Reference proteome</keyword>
<dbReference type="InterPro" id="IPR036812">
    <property type="entry name" value="NAD(P)_OxRdtase_dom_sf"/>
</dbReference>
<dbReference type="Proteomes" id="UP001285154">
    <property type="component" value="Unassembled WGS sequence"/>
</dbReference>
<name>A0ABU5A5E5_9HYPH</name>
<protein>
    <submittedName>
        <fullName evidence="2">Aldo/keto reductase</fullName>
    </submittedName>
</protein>
<sequence>MPSTVGTLKLPSGETVPVLGQGTWKMGEDHRRRADEVAALKLGLDLSITLIDTAEMYASGGAEEVVAEAVAGRRDETFLVSKVLPTNASRAGVKRACENSLKRLATDRIDLYLLHWPGSVPLSETVEAFEALKAEGKIRHWGVSNFDTDEMEDLVGLVPGGNVQTNQVLYNLSRRGPEFDLAPWCAERGIPLMAYSPVEQGALARNARLEAVAARHNATAAQIALAWVMAQPGVIAIPKASRQEHVRQNAAALDIKLTAQDFADLDRAFPPPTRKRGLEMI</sequence>
<gene>
    <name evidence="2" type="ORF">RFM42_18185</name>
</gene>
<dbReference type="CDD" id="cd19138">
    <property type="entry name" value="AKR_YeaE"/>
    <property type="match status" value="1"/>
</dbReference>
<accession>A0ABU5A5E5</accession>
<dbReference type="Gene3D" id="3.20.20.100">
    <property type="entry name" value="NADP-dependent oxidoreductase domain"/>
    <property type="match status" value="1"/>
</dbReference>